<sequence>MYRRPTPPPHPATVLQREAPHPATVLQRKAPHPAKVAAPRGAPAGAVQRMEIVEVRGSPTCRFHVNVKGGKLTDFSQTTHALHTYVTPRGERRYSVNTWTNDDGALITSIQRGFRKIYDGTPNFFRLLAEHDIRKSGGLIDMVLKHYVLESGYAPDWFKSTDFTLDLTVPVGAAPSPTDQENLAVHLVYLRVSFHYREKAMNHFGATFNYLSCIAQMNQIMFQEPWSLKDALRSASGGHQGTIERLTALPLEDLYEIMRNVPQTKTDSGLLWNVLVAYVANAELDSKGGFPESKADLNHLRFRLYEEWRAIYELSLAIGDPQSRLFL</sequence>
<protein>
    <submittedName>
        <fullName evidence="1">Uncharacterized protein</fullName>
    </submittedName>
</protein>
<name>A0A6N7Q625_9BACT</name>
<dbReference type="RefSeq" id="WP_170319995.1">
    <property type="nucleotide sequence ID" value="NZ_WJIE01000029.1"/>
</dbReference>
<dbReference type="Proteomes" id="UP000440224">
    <property type="component" value="Unassembled WGS sequence"/>
</dbReference>
<keyword evidence="2" id="KW-1185">Reference proteome</keyword>
<comment type="caution">
    <text evidence="1">The sequence shown here is derived from an EMBL/GenBank/DDBJ whole genome shotgun (WGS) entry which is preliminary data.</text>
</comment>
<accession>A0A6N7Q625</accession>
<evidence type="ECO:0000313" key="2">
    <source>
        <dbReference type="Proteomes" id="UP000440224"/>
    </source>
</evidence>
<gene>
    <name evidence="1" type="ORF">GF068_41520</name>
</gene>
<reference evidence="1 2" key="1">
    <citation type="submission" date="2019-10" db="EMBL/GenBank/DDBJ databases">
        <title>A soil myxobacterium in the family Polyangiaceae.</title>
        <authorList>
            <person name="Li Y."/>
            <person name="Wang J."/>
        </authorList>
    </citation>
    <scope>NUCLEOTIDE SEQUENCE [LARGE SCALE GENOMIC DNA]</scope>
    <source>
        <strain evidence="1 2">DSM 14734</strain>
    </source>
</reference>
<proteinExistence type="predicted"/>
<organism evidence="1 2">
    <name type="scientific">Polyangium spumosum</name>
    <dbReference type="NCBI Taxonomy" id="889282"/>
    <lineage>
        <taxon>Bacteria</taxon>
        <taxon>Pseudomonadati</taxon>
        <taxon>Myxococcota</taxon>
        <taxon>Polyangia</taxon>
        <taxon>Polyangiales</taxon>
        <taxon>Polyangiaceae</taxon>
        <taxon>Polyangium</taxon>
    </lineage>
</organism>
<dbReference type="AlphaFoldDB" id="A0A6N7Q625"/>
<dbReference type="EMBL" id="WJIE01000029">
    <property type="protein sequence ID" value="MRG98350.1"/>
    <property type="molecule type" value="Genomic_DNA"/>
</dbReference>
<evidence type="ECO:0000313" key="1">
    <source>
        <dbReference type="EMBL" id="MRG98350.1"/>
    </source>
</evidence>